<dbReference type="Proteomes" id="UP000664096">
    <property type="component" value="Unassembled WGS sequence"/>
</dbReference>
<dbReference type="Gene3D" id="3.40.50.410">
    <property type="entry name" value="von Willebrand factor, type A domain"/>
    <property type="match status" value="1"/>
</dbReference>
<name>A0A939EIB5_9HYPH</name>
<dbReference type="PANTHER" id="PTHR10579">
    <property type="entry name" value="CALCIUM-ACTIVATED CHLORIDE CHANNEL REGULATOR"/>
    <property type="match status" value="1"/>
</dbReference>
<dbReference type="InterPro" id="IPR036465">
    <property type="entry name" value="vWFA_dom_sf"/>
</dbReference>
<dbReference type="PROSITE" id="PS50234">
    <property type="entry name" value="VWFA"/>
    <property type="match status" value="1"/>
</dbReference>
<dbReference type="PANTHER" id="PTHR10579:SF43">
    <property type="entry name" value="ZINC FINGER (C3HC4-TYPE RING FINGER) FAMILY PROTEIN"/>
    <property type="match status" value="1"/>
</dbReference>
<dbReference type="RefSeq" id="WP_207143449.1">
    <property type="nucleotide sequence ID" value="NZ_JAEKJZ010000007.1"/>
</dbReference>
<evidence type="ECO:0000256" key="1">
    <source>
        <dbReference type="SAM" id="SignalP"/>
    </source>
</evidence>
<feature type="chain" id="PRO_5038071722" evidence="1">
    <location>
        <begin position="22"/>
        <end position="481"/>
    </location>
</feature>
<feature type="domain" description="VWFA" evidence="2">
    <location>
        <begin position="29"/>
        <end position="208"/>
    </location>
</feature>
<feature type="signal peptide" evidence="1">
    <location>
        <begin position="1"/>
        <end position="21"/>
    </location>
</feature>
<evidence type="ECO:0000259" key="2">
    <source>
        <dbReference type="PROSITE" id="PS50234"/>
    </source>
</evidence>
<dbReference type="AlphaFoldDB" id="A0A939EIB5"/>
<comment type="caution">
    <text evidence="3">The sequence shown here is derived from an EMBL/GenBank/DDBJ whole genome shotgun (WGS) entry which is preliminary data.</text>
</comment>
<sequence>MKFSKTLLVLALLPLCLPVRAAAESPTPKTTLVLDASGSMWGQIDGKAKISIAQDVVGDLIRSLPEEMELGLTVYGHRRKGDCNDIENLIEPASGQRDAIVTSVNAISPKGKTPLSAAVLQAAKALRHTEEKASVILISDGEETCDLDPCVVGKELEKSGVDFTVHVVGFDIADDKTRRQLQCLAAETGGTYHSANNAASLGEALNAVATPGPEPEPKKADLSAPRKADAGEIISVSWQGPGKEGDFVALVPQGAGSGDLLASADLREGNPVPLKVAPELGRHELVYVDYASGQVLARAPLDIVEATARLILPDVVKAGGSVQVEWSGPNNPGDHIGIARSGAPLPEYTFFFETAEAPDGHLRLPSEPGSYEVRYIANTDPRTILSARAVTVEDVNLSLKAPPTAKVGETISVLWNGTTNPKDYIAFSRPGEPLPHIVTMAETGEGNPLSVPVPEDPGTYELRYYFAEGDRVVRKLTVTVE</sequence>
<gene>
    <name evidence="3" type="ORF">JF539_24550</name>
</gene>
<organism evidence="3 4">
    <name type="scientific">Roseibium aggregatum</name>
    <dbReference type="NCBI Taxonomy" id="187304"/>
    <lineage>
        <taxon>Bacteria</taxon>
        <taxon>Pseudomonadati</taxon>
        <taxon>Pseudomonadota</taxon>
        <taxon>Alphaproteobacteria</taxon>
        <taxon>Hyphomicrobiales</taxon>
        <taxon>Stappiaceae</taxon>
        <taxon>Roseibium</taxon>
    </lineage>
</organism>
<proteinExistence type="predicted"/>
<dbReference type="SMART" id="SM00327">
    <property type="entry name" value="VWA"/>
    <property type="match status" value="1"/>
</dbReference>
<dbReference type="InterPro" id="IPR002035">
    <property type="entry name" value="VWF_A"/>
</dbReference>
<evidence type="ECO:0000313" key="3">
    <source>
        <dbReference type="EMBL" id="MBN9673549.1"/>
    </source>
</evidence>
<dbReference type="InterPro" id="IPR051266">
    <property type="entry name" value="CLCR"/>
</dbReference>
<protein>
    <submittedName>
        <fullName evidence="3">VWA domain-containing protein</fullName>
    </submittedName>
</protein>
<dbReference type="SUPFAM" id="SSF53300">
    <property type="entry name" value="vWA-like"/>
    <property type="match status" value="1"/>
</dbReference>
<keyword evidence="1" id="KW-0732">Signal</keyword>
<accession>A0A939EIB5</accession>
<reference evidence="3" key="1">
    <citation type="submission" date="2020-12" db="EMBL/GenBank/DDBJ databases">
        <title>Oil enriched cultivation method for isolating marine PHA-producing bacteria.</title>
        <authorList>
            <person name="Zheng W."/>
            <person name="Yu S."/>
            <person name="Huang Y."/>
        </authorList>
    </citation>
    <scope>NUCLEOTIDE SEQUENCE</scope>
    <source>
        <strain evidence="3">SY-2-12</strain>
    </source>
</reference>
<evidence type="ECO:0000313" key="4">
    <source>
        <dbReference type="Proteomes" id="UP000664096"/>
    </source>
</evidence>
<dbReference type="EMBL" id="JAEKJZ010000007">
    <property type="protein sequence ID" value="MBN9673549.1"/>
    <property type="molecule type" value="Genomic_DNA"/>
</dbReference>
<dbReference type="Pfam" id="PF13519">
    <property type="entry name" value="VWA_2"/>
    <property type="match status" value="1"/>
</dbReference>